<dbReference type="EMBL" id="JAUSTY010000007">
    <property type="protein sequence ID" value="MDQ0166175.1"/>
    <property type="molecule type" value="Genomic_DNA"/>
</dbReference>
<comment type="caution">
    <text evidence="1">The sequence shown here is derived from an EMBL/GenBank/DDBJ whole genome shotgun (WGS) entry which is preliminary data.</text>
</comment>
<protein>
    <submittedName>
        <fullName evidence="1">Uncharacterized protein</fullName>
    </submittedName>
</protein>
<name>A0ABT9VZ88_9BACI</name>
<sequence length="59" mass="6837">METILTGLIFVLAISMILSEIYKISFERKPESKDERGVLILLKVKNVSYYILLGELYLE</sequence>
<evidence type="ECO:0000313" key="2">
    <source>
        <dbReference type="Proteomes" id="UP001235840"/>
    </source>
</evidence>
<dbReference type="Proteomes" id="UP001235840">
    <property type="component" value="Unassembled WGS sequence"/>
</dbReference>
<gene>
    <name evidence="1" type="ORF">J2S11_002076</name>
</gene>
<accession>A0ABT9VZ88</accession>
<evidence type="ECO:0000313" key="1">
    <source>
        <dbReference type="EMBL" id="MDQ0166175.1"/>
    </source>
</evidence>
<organism evidence="1 2">
    <name type="scientific">Caldalkalibacillus horti</name>
    <dbReference type="NCBI Taxonomy" id="77523"/>
    <lineage>
        <taxon>Bacteria</taxon>
        <taxon>Bacillati</taxon>
        <taxon>Bacillota</taxon>
        <taxon>Bacilli</taxon>
        <taxon>Bacillales</taxon>
        <taxon>Bacillaceae</taxon>
        <taxon>Caldalkalibacillus</taxon>
    </lineage>
</organism>
<keyword evidence="2" id="KW-1185">Reference proteome</keyword>
<reference evidence="1 2" key="1">
    <citation type="submission" date="2023-07" db="EMBL/GenBank/DDBJ databases">
        <title>Genomic Encyclopedia of Type Strains, Phase IV (KMG-IV): sequencing the most valuable type-strain genomes for metagenomic binning, comparative biology and taxonomic classification.</title>
        <authorList>
            <person name="Goeker M."/>
        </authorList>
    </citation>
    <scope>NUCLEOTIDE SEQUENCE [LARGE SCALE GENOMIC DNA]</scope>
    <source>
        <strain evidence="1 2">DSM 12751</strain>
    </source>
</reference>
<dbReference type="RefSeq" id="WP_307394175.1">
    <property type="nucleotide sequence ID" value="NZ_BAAADK010000048.1"/>
</dbReference>
<proteinExistence type="predicted"/>